<dbReference type="EMBL" id="JANAVB010020999">
    <property type="protein sequence ID" value="KAJ6826330.1"/>
    <property type="molecule type" value="Genomic_DNA"/>
</dbReference>
<reference evidence="1" key="1">
    <citation type="journal article" date="2023" name="GigaByte">
        <title>Genome assembly of the bearded iris, Iris pallida Lam.</title>
        <authorList>
            <person name="Bruccoleri R.E."/>
            <person name="Oakeley E.J."/>
            <person name="Faust A.M.E."/>
            <person name="Altorfer M."/>
            <person name="Dessus-Babus S."/>
            <person name="Burckhardt D."/>
            <person name="Oertli M."/>
            <person name="Naumann U."/>
            <person name="Petersen F."/>
            <person name="Wong J."/>
        </authorList>
    </citation>
    <scope>NUCLEOTIDE SEQUENCE</scope>
    <source>
        <strain evidence="1">GSM-AAB239-AS_SAM_17_03QT</strain>
    </source>
</reference>
<organism evidence="1 2">
    <name type="scientific">Iris pallida</name>
    <name type="common">Sweet iris</name>
    <dbReference type="NCBI Taxonomy" id="29817"/>
    <lineage>
        <taxon>Eukaryota</taxon>
        <taxon>Viridiplantae</taxon>
        <taxon>Streptophyta</taxon>
        <taxon>Embryophyta</taxon>
        <taxon>Tracheophyta</taxon>
        <taxon>Spermatophyta</taxon>
        <taxon>Magnoliopsida</taxon>
        <taxon>Liliopsida</taxon>
        <taxon>Asparagales</taxon>
        <taxon>Iridaceae</taxon>
        <taxon>Iridoideae</taxon>
        <taxon>Irideae</taxon>
        <taxon>Iris</taxon>
    </lineage>
</organism>
<comment type="caution">
    <text evidence="1">The sequence shown here is derived from an EMBL/GenBank/DDBJ whole genome shotgun (WGS) entry which is preliminary data.</text>
</comment>
<keyword evidence="2" id="KW-1185">Reference proteome</keyword>
<dbReference type="PANTHER" id="PTHR47604:SF1">
    <property type="entry name" value="ADENYLYL CYCLASE"/>
    <property type="match status" value="1"/>
</dbReference>
<sequence length="387" mass="43122">MLRSLRSPASRRLAAVIRATDVGSVPSPPPPLHLRPALSSQHPLHHHHSILGFHPFSSPMVSACFSSEAASAAPAEESSTAATASEVVAELYEKMLTSVEKARTMPPNANLWSLVESCANEEDVKLLFQILQRLRVFRLSNLRIHSNFNCHLCRRVSEACVRANAIDYGLKALWNHNVYGLTPSVSSAHCFLLHAKEKKDAKLMVRIMKVMGKNSLPLQPGTANIVFSICYNTNDWALMSKYAKRFLKAKVKLHRIAFDIWMDFAAKVGDTKSIWKIEKLRSATVKKHTVASVFSCAKGYLLERNPESAAAIINLLYQELADHKKQSVVDELQKLLVGEWAQKLVKKQKKADREELAESLRSDISAMAASLLNMGIDAKVNLEEMKC</sequence>
<accession>A0AAX6GC73</accession>
<dbReference type="InterPro" id="IPR011990">
    <property type="entry name" value="TPR-like_helical_dom_sf"/>
</dbReference>
<name>A0AAX6GC73_IRIPA</name>
<dbReference type="Gene3D" id="1.25.40.10">
    <property type="entry name" value="Tetratricopeptide repeat domain"/>
    <property type="match status" value="1"/>
</dbReference>
<reference evidence="1" key="2">
    <citation type="submission" date="2023-04" db="EMBL/GenBank/DDBJ databases">
        <authorList>
            <person name="Bruccoleri R.E."/>
            <person name="Oakeley E.J."/>
            <person name="Faust A.-M."/>
            <person name="Dessus-Babus S."/>
            <person name="Altorfer M."/>
            <person name="Burckhardt D."/>
            <person name="Oertli M."/>
            <person name="Naumann U."/>
            <person name="Petersen F."/>
            <person name="Wong J."/>
        </authorList>
    </citation>
    <scope>NUCLEOTIDE SEQUENCE</scope>
    <source>
        <strain evidence="1">GSM-AAB239-AS_SAM_17_03QT</strain>
        <tissue evidence="1">Leaf</tissue>
    </source>
</reference>
<dbReference type="PANTHER" id="PTHR47604">
    <property type="entry name" value="ADENYLYL CYCLASE"/>
    <property type="match status" value="1"/>
</dbReference>
<dbReference type="Proteomes" id="UP001140949">
    <property type="component" value="Unassembled WGS sequence"/>
</dbReference>
<gene>
    <name evidence="1" type="ORF">M6B38_372950</name>
</gene>
<evidence type="ECO:0000313" key="2">
    <source>
        <dbReference type="Proteomes" id="UP001140949"/>
    </source>
</evidence>
<dbReference type="AlphaFoldDB" id="A0AAX6GC73"/>
<proteinExistence type="predicted"/>
<evidence type="ECO:0000313" key="1">
    <source>
        <dbReference type="EMBL" id="KAJ6826330.1"/>
    </source>
</evidence>
<protein>
    <submittedName>
        <fullName evidence="1">Adenyl cyclase</fullName>
    </submittedName>
</protein>